<proteinExistence type="inferred from homology"/>
<keyword evidence="3" id="KW-0285">Flavoprotein</keyword>
<dbReference type="GO" id="GO:0016491">
    <property type="term" value="F:oxidoreductase activity"/>
    <property type="evidence" value="ECO:0007669"/>
    <property type="project" value="UniProtKB-KW"/>
</dbReference>
<organism evidence="7 8">
    <name type="scientific">Coprobacillus cateniformis</name>
    <dbReference type="NCBI Taxonomy" id="100884"/>
    <lineage>
        <taxon>Bacteria</taxon>
        <taxon>Bacillati</taxon>
        <taxon>Bacillota</taxon>
        <taxon>Erysipelotrichia</taxon>
        <taxon>Erysipelotrichales</taxon>
        <taxon>Coprobacillaceae</taxon>
        <taxon>Coprobacillus</taxon>
    </lineage>
</organism>
<evidence type="ECO:0000256" key="2">
    <source>
        <dbReference type="ARBA" id="ARBA00007118"/>
    </source>
</evidence>
<comment type="cofactor">
    <cofactor evidence="1">
        <name>FMN</name>
        <dbReference type="ChEBI" id="CHEBI:58210"/>
    </cofactor>
</comment>
<gene>
    <name evidence="7" type="ORF">HMPREF9488_00015</name>
</gene>
<dbReference type="AlphaFoldDB" id="E7G5H7"/>
<evidence type="ECO:0000313" key="7">
    <source>
        <dbReference type="EMBL" id="EFW06478.1"/>
    </source>
</evidence>
<feature type="domain" description="Nitroreductase" evidence="6">
    <location>
        <begin position="8"/>
        <end position="160"/>
    </location>
</feature>
<evidence type="ECO:0000313" key="8">
    <source>
        <dbReference type="Proteomes" id="UP000003157"/>
    </source>
</evidence>
<protein>
    <recommendedName>
        <fullName evidence="6">Nitroreductase domain-containing protein</fullName>
    </recommendedName>
</protein>
<evidence type="ECO:0000259" key="6">
    <source>
        <dbReference type="Pfam" id="PF00881"/>
    </source>
</evidence>
<evidence type="ECO:0000256" key="4">
    <source>
        <dbReference type="ARBA" id="ARBA00022643"/>
    </source>
</evidence>
<name>E7G5H7_9FIRM</name>
<dbReference type="EMBL" id="ADKX01000001">
    <property type="protein sequence ID" value="EFW06478.1"/>
    <property type="molecule type" value="Genomic_DNA"/>
</dbReference>
<comment type="similarity">
    <text evidence="2">Belongs to the nitroreductase family.</text>
</comment>
<evidence type="ECO:0000256" key="5">
    <source>
        <dbReference type="ARBA" id="ARBA00023002"/>
    </source>
</evidence>
<dbReference type="InterPro" id="IPR029479">
    <property type="entry name" value="Nitroreductase"/>
</dbReference>
<dbReference type="CDD" id="cd02062">
    <property type="entry name" value="Nitro_FMN_reductase"/>
    <property type="match status" value="1"/>
</dbReference>
<dbReference type="PANTHER" id="PTHR43673:SF2">
    <property type="entry name" value="NITROREDUCTASE"/>
    <property type="match status" value="1"/>
</dbReference>
<keyword evidence="8" id="KW-1185">Reference proteome</keyword>
<dbReference type="SUPFAM" id="SSF55469">
    <property type="entry name" value="FMN-dependent nitroreductase-like"/>
    <property type="match status" value="1"/>
</dbReference>
<dbReference type="eggNOG" id="COG0778">
    <property type="taxonomic scope" value="Bacteria"/>
</dbReference>
<dbReference type="STRING" id="100884.GCA_000269565_01686"/>
<dbReference type="RefSeq" id="WP_008787143.1">
    <property type="nucleotide sequence ID" value="NZ_AKCB01000001.1"/>
</dbReference>
<dbReference type="Pfam" id="PF00881">
    <property type="entry name" value="Nitroreductase"/>
    <property type="match status" value="1"/>
</dbReference>
<dbReference type="GeneID" id="78229556"/>
<dbReference type="Gene3D" id="3.40.109.10">
    <property type="entry name" value="NADH Oxidase"/>
    <property type="match status" value="1"/>
</dbReference>
<dbReference type="OrthoDB" id="9783470at2"/>
<keyword evidence="4" id="KW-0288">FMN</keyword>
<dbReference type="HOGENOM" id="CLU_070764_7_0_9"/>
<dbReference type="Proteomes" id="UP000003157">
    <property type="component" value="Unassembled WGS sequence"/>
</dbReference>
<accession>E7G5H7</accession>
<comment type="caution">
    <text evidence="7">The sequence shown here is derived from an EMBL/GenBank/DDBJ whole genome shotgun (WGS) entry which is preliminary data.</text>
</comment>
<evidence type="ECO:0000256" key="1">
    <source>
        <dbReference type="ARBA" id="ARBA00001917"/>
    </source>
</evidence>
<reference evidence="7 8" key="1">
    <citation type="submission" date="2010-12" db="EMBL/GenBank/DDBJ databases">
        <title>The Genome Sequence of Coprobacillus sp. strain 29_1.</title>
        <authorList>
            <consortium name="The Broad Institute Genome Sequencing Platform"/>
            <person name="Earl A."/>
            <person name="Ward D."/>
            <person name="Feldgarden M."/>
            <person name="Gevers D."/>
            <person name="Daigneault M."/>
            <person name="Sibley C.D."/>
            <person name="White A."/>
            <person name="Strauss J."/>
            <person name="Allen-Vercoe E."/>
            <person name="Young S.K."/>
            <person name="Zeng Q."/>
            <person name="Gargeya S."/>
            <person name="Fitzgerald M."/>
            <person name="Haas B."/>
            <person name="Abouelleil A."/>
            <person name="Alvarado L."/>
            <person name="Arachchi H.M."/>
            <person name="Berlin A."/>
            <person name="Brown A."/>
            <person name="Chapman S.B."/>
            <person name="Chen Z."/>
            <person name="Dunbar C."/>
            <person name="Freedman E."/>
            <person name="Gearin G."/>
            <person name="Gellesch M."/>
            <person name="Goldberg J."/>
            <person name="Griggs A."/>
            <person name="Gujja S."/>
            <person name="Heilman E."/>
            <person name="Heiman D."/>
            <person name="Howarth C."/>
            <person name="Larson L."/>
            <person name="Lui A."/>
            <person name="MacDonald P.J.P."/>
            <person name="Mehta T."/>
            <person name="Montmayeur A."/>
            <person name="Murphy C."/>
            <person name="Neiman D."/>
            <person name="Pearson M."/>
            <person name="Priest M."/>
            <person name="Roberts A."/>
            <person name="Saif S."/>
            <person name="Shea T."/>
            <person name="Shenoy N."/>
            <person name="Sisk P."/>
            <person name="Stolte C."/>
            <person name="Sykes S."/>
            <person name="White J."/>
            <person name="Yandava C."/>
            <person name="Nusbaum C."/>
            <person name="Birren B."/>
        </authorList>
    </citation>
    <scope>NUCLEOTIDE SEQUENCE [LARGE SCALE GENOMIC DNA]</scope>
    <source>
        <strain evidence="7 8">29_1</strain>
    </source>
</reference>
<dbReference type="PANTHER" id="PTHR43673">
    <property type="entry name" value="NAD(P)H NITROREDUCTASE YDGI-RELATED"/>
    <property type="match status" value="1"/>
</dbReference>
<evidence type="ECO:0000256" key="3">
    <source>
        <dbReference type="ARBA" id="ARBA00022630"/>
    </source>
</evidence>
<keyword evidence="5" id="KW-0560">Oxidoreductase</keyword>
<dbReference type="InterPro" id="IPR000415">
    <property type="entry name" value="Nitroreductase-like"/>
</dbReference>
<sequence>MNETLNTIMTRRSCRQYQNECIKEDELITILEAGIQAPSAMNQQLCEAFAIINKDLIDELAKAIKDVFDERGDKKPETYHCAYHAPVLVIVSGPEYDSRRVEDGSCMLENMFLAATSLNIGSCWINQLRDTQNVDEVRNILTRIGIPANHQVVGCAALGYISSQSTIKEKKKERIHIVK</sequence>